<organism evidence="2 3">
    <name type="scientific">Prorocentrum cordatum</name>
    <dbReference type="NCBI Taxonomy" id="2364126"/>
    <lineage>
        <taxon>Eukaryota</taxon>
        <taxon>Sar</taxon>
        <taxon>Alveolata</taxon>
        <taxon>Dinophyceae</taxon>
        <taxon>Prorocentrales</taxon>
        <taxon>Prorocentraceae</taxon>
        <taxon>Prorocentrum</taxon>
    </lineage>
</organism>
<evidence type="ECO:0000313" key="3">
    <source>
        <dbReference type="Proteomes" id="UP001189429"/>
    </source>
</evidence>
<accession>A0ABN9V891</accession>
<dbReference type="EMBL" id="CAUYUJ010016805">
    <property type="protein sequence ID" value="CAK0868992.1"/>
    <property type="molecule type" value="Genomic_DNA"/>
</dbReference>
<name>A0ABN9V891_9DINO</name>
<protein>
    <submittedName>
        <fullName evidence="2">Uncharacterized protein</fullName>
    </submittedName>
</protein>
<comment type="caution">
    <text evidence="2">The sequence shown here is derived from an EMBL/GenBank/DDBJ whole genome shotgun (WGS) entry which is preliminary data.</text>
</comment>
<feature type="compositionally biased region" description="Polar residues" evidence="1">
    <location>
        <begin position="18"/>
        <end position="28"/>
    </location>
</feature>
<feature type="region of interest" description="Disordered" evidence="1">
    <location>
        <begin position="1"/>
        <end position="28"/>
    </location>
</feature>
<feature type="compositionally biased region" description="Basic residues" evidence="1">
    <location>
        <begin position="202"/>
        <end position="214"/>
    </location>
</feature>
<feature type="region of interest" description="Disordered" evidence="1">
    <location>
        <begin position="201"/>
        <end position="229"/>
    </location>
</feature>
<keyword evidence="3" id="KW-1185">Reference proteome</keyword>
<gene>
    <name evidence="2" type="ORF">PCOR1329_LOCUS55491</name>
</gene>
<proteinExistence type="predicted"/>
<dbReference type="Proteomes" id="UP001189429">
    <property type="component" value="Unassembled WGS sequence"/>
</dbReference>
<evidence type="ECO:0000256" key="1">
    <source>
        <dbReference type="SAM" id="MobiDB-lite"/>
    </source>
</evidence>
<sequence length="311" mass="33659">MKPFRTHGAAEWGEEPSPSRSVSTASGSTCSDGVPAVPPWWTLVWCHERCHKQGCDGERAAITDTVQDAGATLVCLKKATRFSSWMKQAGQSPYGLLTDWREAKPCMEAIETCSPSDRPAFLVVYCELPRCRERATAWASARPCGATPVPHPRRSGPPVVLPECLGRQSGSRQGPARPPQCGALWRAPVWAAAWRRELARPAPRRPGRRGRRGRGPPPGGAVREDEEEPRLDVAAVLGQRTDPRRGARAVAPSLQACGVVPAHFQQAPLQPVAAGCVYVRVECAEAPAVQGRGSQQIEAMLVSAMPDHYDD</sequence>
<reference evidence="2" key="1">
    <citation type="submission" date="2023-10" db="EMBL/GenBank/DDBJ databases">
        <authorList>
            <person name="Chen Y."/>
            <person name="Shah S."/>
            <person name="Dougan E. K."/>
            <person name="Thang M."/>
            <person name="Chan C."/>
        </authorList>
    </citation>
    <scope>NUCLEOTIDE SEQUENCE [LARGE SCALE GENOMIC DNA]</scope>
</reference>
<evidence type="ECO:0000313" key="2">
    <source>
        <dbReference type="EMBL" id="CAK0868992.1"/>
    </source>
</evidence>